<dbReference type="AlphaFoldDB" id="A0A2M8IUE6"/>
<accession>A0A2M8IUE6</accession>
<dbReference type="SUPFAM" id="SSF55166">
    <property type="entry name" value="Hedgehog/DD-peptidase"/>
    <property type="match status" value="1"/>
</dbReference>
<dbReference type="Gene3D" id="3.30.1380.10">
    <property type="match status" value="1"/>
</dbReference>
<dbReference type="InterPro" id="IPR009045">
    <property type="entry name" value="Zn_M74/Hedgehog-like"/>
</dbReference>
<dbReference type="OrthoDB" id="9799970at2"/>
<evidence type="ECO:0000259" key="2">
    <source>
        <dbReference type="Pfam" id="PF13539"/>
    </source>
</evidence>
<organism evidence="3 4">
    <name type="scientific">Pseudooceanicola lipolyticus</name>
    <dbReference type="NCBI Taxonomy" id="2029104"/>
    <lineage>
        <taxon>Bacteria</taxon>
        <taxon>Pseudomonadati</taxon>
        <taxon>Pseudomonadota</taxon>
        <taxon>Alphaproteobacteria</taxon>
        <taxon>Rhodobacterales</taxon>
        <taxon>Paracoccaceae</taxon>
        <taxon>Pseudooceanicola</taxon>
    </lineage>
</organism>
<dbReference type="GO" id="GO:0008233">
    <property type="term" value="F:peptidase activity"/>
    <property type="evidence" value="ECO:0007669"/>
    <property type="project" value="InterPro"/>
</dbReference>
<name>A0A2M8IUE6_9RHOB</name>
<comment type="caution">
    <text evidence="3">The sequence shown here is derived from an EMBL/GenBank/DDBJ whole genome shotgun (WGS) entry which is preliminary data.</text>
</comment>
<feature type="domain" description="Peptidase M15C" evidence="2">
    <location>
        <begin position="201"/>
        <end position="263"/>
    </location>
</feature>
<gene>
    <name evidence="3" type="ORF">CVM52_23870</name>
</gene>
<dbReference type="RefSeq" id="WP_100164823.1">
    <property type="nucleotide sequence ID" value="NZ_PGTB01000234.1"/>
</dbReference>
<evidence type="ECO:0000313" key="4">
    <source>
        <dbReference type="Proteomes" id="UP000231553"/>
    </source>
</evidence>
<evidence type="ECO:0000256" key="1">
    <source>
        <dbReference type="SAM" id="Coils"/>
    </source>
</evidence>
<feature type="coiled-coil region" evidence="1">
    <location>
        <begin position="38"/>
        <end position="65"/>
    </location>
</feature>
<evidence type="ECO:0000313" key="3">
    <source>
        <dbReference type="EMBL" id="PJE34132.1"/>
    </source>
</evidence>
<keyword evidence="1" id="KW-0175">Coiled coil</keyword>
<dbReference type="EMBL" id="PGTB01000234">
    <property type="protein sequence ID" value="PJE34132.1"/>
    <property type="molecule type" value="Genomic_DNA"/>
</dbReference>
<proteinExistence type="predicted"/>
<dbReference type="Proteomes" id="UP000231553">
    <property type="component" value="Unassembled WGS sequence"/>
</dbReference>
<dbReference type="Pfam" id="PF13539">
    <property type="entry name" value="Peptidase_M15_4"/>
    <property type="match status" value="1"/>
</dbReference>
<reference evidence="3 4" key="1">
    <citation type="journal article" date="2018" name="Int. J. Syst. Evol. Microbiol.">
        <title>Pseudooceanicola lipolyticus sp. nov., a marine alphaproteobacterium, reclassification of Oceanicola flagellatus as Pseudooceanicola flagellatus comb. nov. and emended description of the genus Pseudooceanicola.</title>
        <authorList>
            <person name="Huang M.-M."/>
            <person name="Guo L.-L."/>
            <person name="Wu Y.-H."/>
            <person name="Lai Q.-L."/>
            <person name="Shao Z.-Z."/>
            <person name="Wang C.-S."/>
            <person name="Wu M."/>
            <person name="Xu X.-W."/>
        </authorList>
    </citation>
    <scope>NUCLEOTIDE SEQUENCE [LARGE SCALE GENOMIC DNA]</scope>
    <source>
        <strain evidence="3 4">157</strain>
    </source>
</reference>
<sequence length="277" mass="30654">MRYGPAIIIAVALLLAPGLWFGLSHFLSEEDYQGSAVDSAARIELEGLRQQLDDLRLQLEDLRNEVARMPAGGQSFGANPDAEAEYLRQNAPNTIIDAYAEVVLIANRTEVNRGLEVASPAYLAEKLGLPREDASDSCQPMTNEALRQRLVLTQVGPIQVNMLQPAVDSLRVVFDNILRADPDLYARINTSGSLCVRAIRGTQNRFSTHSYGLAVDLNIDGHLDTFTDGRTQLGLTILADFFHAEGWVWGAGFSREDSMHFEVSRRQLDEWLAQGLL</sequence>
<dbReference type="InterPro" id="IPR039561">
    <property type="entry name" value="Peptidase_M15C"/>
</dbReference>
<protein>
    <recommendedName>
        <fullName evidence="2">Peptidase M15C domain-containing protein</fullName>
    </recommendedName>
</protein>
<keyword evidence="4" id="KW-1185">Reference proteome</keyword>